<dbReference type="RefSeq" id="WP_051292565.1">
    <property type="nucleotide sequence ID" value="NZ_BAPG01000121.1"/>
</dbReference>
<evidence type="ECO:0008006" key="4">
    <source>
        <dbReference type="Google" id="ProtNLM"/>
    </source>
</evidence>
<gene>
    <name evidence="2" type="ORF">ANI02nite_16120</name>
</gene>
<keyword evidence="1" id="KW-0472">Membrane</keyword>
<evidence type="ECO:0000313" key="2">
    <source>
        <dbReference type="EMBL" id="GEN59728.1"/>
    </source>
</evidence>
<dbReference type="STRING" id="1120919.GCA_000429165_02179"/>
<proteinExistence type="predicted"/>
<keyword evidence="3" id="KW-1185">Reference proteome</keyword>
<dbReference type="OrthoDB" id="5959103at2"/>
<accession>A0A511X9V4</accession>
<dbReference type="EMBL" id="BJYF01000008">
    <property type="protein sequence ID" value="GEN59728.1"/>
    <property type="molecule type" value="Genomic_DNA"/>
</dbReference>
<feature type="transmembrane region" description="Helical" evidence="1">
    <location>
        <begin position="50"/>
        <end position="79"/>
    </location>
</feature>
<keyword evidence="1" id="KW-0812">Transmembrane</keyword>
<keyword evidence="1" id="KW-1133">Transmembrane helix</keyword>
<name>A0A511X9V4_9PROT</name>
<dbReference type="AlphaFoldDB" id="A0A511X9V4"/>
<organism evidence="2 3">
    <name type="scientific">Acetobacter nitrogenifigens DSM 23921 = NBRC 105050</name>
    <dbReference type="NCBI Taxonomy" id="1120919"/>
    <lineage>
        <taxon>Bacteria</taxon>
        <taxon>Pseudomonadati</taxon>
        <taxon>Pseudomonadota</taxon>
        <taxon>Alphaproteobacteria</taxon>
        <taxon>Acetobacterales</taxon>
        <taxon>Acetobacteraceae</taxon>
        <taxon>Acetobacter</taxon>
    </lineage>
</organism>
<protein>
    <recommendedName>
        <fullName evidence="4">Tryptophan synthase subunit beta</fullName>
    </recommendedName>
</protein>
<reference evidence="2 3" key="1">
    <citation type="submission" date="2019-07" db="EMBL/GenBank/DDBJ databases">
        <title>Whole genome shotgun sequence of Acetobacter nitrogenifigens NBRC 105050.</title>
        <authorList>
            <person name="Hosoyama A."/>
            <person name="Uohara A."/>
            <person name="Ohji S."/>
            <person name="Ichikawa N."/>
        </authorList>
    </citation>
    <scope>NUCLEOTIDE SEQUENCE [LARGE SCALE GENOMIC DNA]</scope>
    <source>
        <strain evidence="2 3">NBRC 105050</strain>
    </source>
</reference>
<comment type="caution">
    <text evidence="2">The sequence shown here is derived from an EMBL/GenBank/DDBJ whole genome shotgun (WGS) entry which is preliminary data.</text>
</comment>
<evidence type="ECO:0000313" key="3">
    <source>
        <dbReference type="Proteomes" id="UP000321635"/>
    </source>
</evidence>
<dbReference type="Proteomes" id="UP000321635">
    <property type="component" value="Unassembled WGS sequence"/>
</dbReference>
<sequence length="113" mass="13344">MNQHAQGQFLREFEARERRIELLLQRLPDRIRGYVRWLRRPESRWARLPAGVFLILGGCLAVLPVFGLWMLPLGIFILAEDVPALRRLTDRALVWVEERRPHWMGLPRAPSPR</sequence>
<evidence type="ECO:0000256" key="1">
    <source>
        <dbReference type="SAM" id="Phobius"/>
    </source>
</evidence>